<organism evidence="2 3">
    <name type="scientific">Vibrio cholerae</name>
    <dbReference type="NCBI Taxonomy" id="666"/>
    <lineage>
        <taxon>Bacteria</taxon>
        <taxon>Pseudomonadati</taxon>
        <taxon>Pseudomonadota</taxon>
        <taxon>Gammaproteobacteria</taxon>
        <taxon>Vibrionales</taxon>
        <taxon>Vibrionaceae</taxon>
        <taxon>Vibrio</taxon>
    </lineage>
</organism>
<feature type="region of interest" description="Disordered" evidence="1">
    <location>
        <begin position="1"/>
        <end position="37"/>
    </location>
</feature>
<proteinExistence type="predicted"/>
<evidence type="ECO:0000256" key="1">
    <source>
        <dbReference type="SAM" id="MobiDB-lite"/>
    </source>
</evidence>
<accession>A0A655YK59</accession>
<evidence type="ECO:0000313" key="2">
    <source>
        <dbReference type="EMBL" id="CSC41223.1"/>
    </source>
</evidence>
<sequence length="78" mass="8030">MYEFTSESSSDATGTSPTTPINDKMNTTASIGTDNGSSTNLNACHGVAPSKAAASSSERSMVSKYPLIVQTCSAIPPR</sequence>
<dbReference type="Proteomes" id="UP000041770">
    <property type="component" value="Unassembled WGS sequence"/>
</dbReference>
<name>A0A655YK59_VIBCL</name>
<gene>
    <name evidence="2" type="ORF">ERS013200_01362</name>
</gene>
<dbReference type="AlphaFoldDB" id="A0A655YK59"/>
<protein>
    <submittedName>
        <fullName evidence="2">Uncharacterized protein</fullName>
    </submittedName>
</protein>
<reference evidence="2 3" key="1">
    <citation type="submission" date="2015-07" db="EMBL/GenBank/DDBJ databases">
        <authorList>
            <consortium name="Pathogen Informatics"/>
        </authorList>
    </citation>
    <scope>NUCLEOTIDE SEQUENCE [LARGE SCALE GENOMIC DNA]</scope>
    <source>
        <strain evidence="2 3">A316</strain>
    </source>
</reference>
<dbReference type="EMBL" id="CWQY01000006">
    <property type="protein sequence ID" value="CSC41223.1"/>
    <property type="molecule type" value="Genomic_DNA"/>
</dbReference>
<evidence type="ECO:0000313" key="3">
    <source>
        <dbReference type="Proteomes" id="UP000041770"/>
    </source>
</evidence>